<feature type="modified residue" description="4-aspartylphosphate" evidence="1">
    <location>
        <position position="91"/>
    </location>
</feature>
<dbReference type="Pfam" id="PF00072">
    <property type="entry name" value="Response_reg"/>
    <property type="match status" value="1"/>
</dbReference>
<dbReference type="SMART" id="SM00471">
    <property type="entry name" value="HDc"/>
    <property type="match status" value="1"/>
</dbReference>
<evidence type="ECO:0000256" key="2">
    <source>
        <dbReference type="SAM" id="MobiDB-lite"/>
    </source>
</evidence>
<dbReference type="GO" id="GO:0000160">
    <property type="term" value="P:phosphorelay signal transduction system"/>
    <property type="evidence" value="ECO:0007669"/>
    <property type="project" value="InterPro"/>
</dbReference>
<dbReference type="PROSITE" id="PS50110">
    <property type="entry name" value="RESPONSE_REGULATORY"/>
    <property type="match status" value="1"/>
</dbReference>
<dbReference type="SUPFAM" id="SSF109604">
    <property type="entry name" value="HD-domain/PDEase-like"/>
    <property type="match status" value="1"/>
</dbReference>
<dbReference type="Pfam" id="PF13487">
    <property type="entry name" value="HD_5"/>
    <property type="match status" value="1"/>
</dbReference>
<dbReference type="CDD" id="cd00077">
    <property type="entry name" value="HDc"/>
    <property type="match status" value="1"/>
</dbReference>
<keyword evidence="8" id="KW-1185">Reference proteome</keyword>
<dbReference type="Gene3D" id="3.40.50.2300">
    <property type="match status" value="1"/>
</dbReference>
<gene>
    <name evidence="6" type="ORF">BI344_12030</name>
    <name evidence="5" type="ORF">BI347_06990</name>
</gene>
<evidence type="ECO:0000313" key="8">
    <source>
        <dbReference type="Proteomes" id="UP000180280"/>
    </source>
</evidence>
<evidence type="ECO:0000313" key="5">
    <source>
        <dbReference type="EMBL" id="OHX13279.1"/>
    </source>
</evidence>
<feature type="region of interest" description="Disordered" evidence="2">
    <location>
        <begin position="1"/>
        <end position="32"/>
    </location>
</feature>
<dbReference type="OrthoDB" id="9787688at2"/>
<dbReference type="PANTHER" id="PTHR45228:SF9">
    <property type="entry name" value="3'3'-CGAMP-SPECIFIC PHOSPHODIESTERASE 2"/>
    <property type="match status" value="1"/>
</dbReference>
<evidence type="ECO:0000313" key="6">
    <source>
        <dbReference type="EMBL" id="OHX16989.1"/>
    </source>
</evidence>
<dbReference type="EMBL" id="MKCT01000072">
    <property type="protein sequence ID" value="OHX16989.1"/>
    <property type="molecule type" value="Genomic_DNA"/>
</dbReference>
<feature type="domain" description="Response regulatory" evidence="3">
    <location>
        <begin position="36"/>
        <end position="160"/>
    </location>
</feature>
<dbReference type="RefSeq" id="WP_071114579.1">
    <property type="nucleotide sequence ID" value="NZ_MKCS01000001.1"/>
</dbReference>
<dbReference type="PROSITE" id="PS51832">
    <property type="entry name" value="HD_GYP"/>
    <property type="match status" value="1"/>
</dbReference>
<dbReference type="STRING" id="1903179.BI347_06990"/>
<dbReference type="InterPro" id="IPR001789">
    <property type="entry name" value="Sig_transdc_resp-reg_receiver"/>
</dbReference>
<proteinExistence type="predicted"/>
<dbReference type="SMART" id="SM00448">
    <property type="entry name" value="REC"/>
    <property type="match status" value="1"/>
</dbReference>
<dbReference type="Proteomes" id="UP000180088">
    <property type="component" value="Unassembled WGS sequence"/>
</dbReference>
<organism evidence="5 7">
    <name type="scientific">Chromobacterium sphagni</name>
    <dbReference type="NCBI Taxonomy" id="1903179"/>
    <lineage>
        <taxon>Bacteria</taxon>
        <taxon>Pseudomonadati</taxon>
        <taxon>Pseudomonadota</taxon>
        <taxon>Betaproteobacteria</taxon>
        <taxon>Neisseriales</taxon>
        <taxon>Chromobacteriaceae</taxon>
        <taxon>Chromobacterium</taxon>
    </lineage>
</organism>
<sequence length="532" mass="59956">MSSDTLPPDEDNWLLDDSESDNEASARPSEQRKPWKVLIVDDEKDVHTATRIALRGISYKERPLELISAYSGGEAFQQLQLHPDIALIMLDVVMESEDAGLRLVHRIRQELSNGVVRIVLRTGQPGQAPEQEVILNYDINDYKTKTELTTQKLFTTTIASLRAYENMVSLEKNRQGLAKILESASDLYQLHSLREFASGVLRQISALLDIGTDGILCVRNENHSGRPELEILAVSGSYEYLAEAGDLSSEPKLAEIIQRVFSEKRSIFQHPYDVLYIASRNRREFAVHFMPQWPLESVECDLLDVFCQRISAAYDNLYLYNQLRSAQEATVVALADLAEFRDTDTGDHVLRVQKLTDAIAQEMRDSNHYPELMTREFMDMVGMASILHDIGKVAIPDSILLKPGKLDPEERTVMEQHAPIGAQILDKSARMVEGTSYLSLGSEIAGGHHEHFDGKGYPRQLAGQDIPLSARIVAVVDVFDALLNKRPYKEPWSMEETMKYIGSRAGSQFDPHVVEALTRLVNEKRLPVPQQE</sequence>
<evidence type="ECO:0000256" key="1">
    <source>
        <dbReference type="PROSITE-ProRule" id="PRU00169"/>
    </source>
</evidence>
<dbReference type="EMBL" id="MKCS01000001">
    <property type="protein sequence ID" value="OHX13279.1"/>
    <property type="molecule type" value="Genomic_DNA"/>
</dbReference>
<dbReference type="InterPro" id="IPR037522">
    <property type="entry name" value="HD_GYP_dom"/>
</dbReference>
<dbReference type="GO" id="GO:0008081">
    <property type="term" value="F:phosphoric diester hydrolase activity"/>
    <property type="evidence" value="ECO:0007669"/>
    <property type="project" value="UniProtKB-ARBA"/>
</dbReference>
<name>A0A1S1X1H4_9NEIS</name>
<dbReference type="PANTHER" id="PTHR45228">
    <property type="entry name" value="CYCLIC DI-GMP PHOSPHODIESTERASE TM_0186-RELATED"/>
    <property type="match status" value="1"/>
</dbReference>
<accession>A0A1S1X1H4</accession>
<dbReference type="SUPFAM" id="SSF52172">
    <property type="entry name" value="CheY-like"/>
    <property type="match status" value="1"/>
</dbReference>
<dbReference type="Pfam" id="PF11849">
    <property type="entry name" value="DUF3369"/>
    <property type="match status" value="1"/>
</dbReference>
<feature type="compositionally biased region" description="Acidic residues" evidence="2">
    <location>
        <begin position="7"/>
        <end position="22"/>
    </location>
</feature>
<dbReference type="Gene3D" id="1.10.3210.10">
    <property type="entry name" value="Hypothetical protein af1432"/>
    <property type="match status" value="1"/>
</dbReference>
<evidence type="ECO:0000259" key="3">
    <source>
        <dbReference type="PROSITE" id="PS50110"/>
    </source>
</evidence>
<dbReference type="AlphaFoldDB" id="A0A1S1X1H4"/>
<feature type="domain" description="HD-GYP" evidence="4">
    <location>
        <begin position="323"/>
        <end position="532"/>
    </location>
</feature>
<evidence type="ECO:0000259" key="4">
    <source>
        <dbReference type="PROSITE" id="PS51832"/>
    </source>
</evidence>
<dbReference type="InterPro" id="IPR021800">
    <property type="entry name" value="DUF3369"/>
</dbReference>
<protein>
    <submittedName>
        <fullName evidence="5">Phosphodiesterase</fullName>
    </submittedName>
</protein>
<comment type="caution">
    <text evidence="5">The sequence shown here is derived from an EMBL/GenBank/DDBJ whole genome shotgun (WGS) entry which is preliminary data.</text>
</comment>
<evidence type="ECO:0000313" key="7">
    <source>
        <dbReference type="Proteomes" id="UP000180088"/>
    </source>
</evidence>
<dbReference type="InterPro" id="IPR003607">
    <property type="entry name" value="HD/PDEase_dom"/>
</dbReference>
<dbReference type="InterPro" id="IPR011006">
    <property type="entry name" value="CheY-like_superfamily"/>
</dbReference>
<reference evidence="7 8" key="1">
    <citation type="submission" date="2016-09" db="EMBL/GenBank/DDBJ databases">
        <title>Chromobacterium muskegensis sp. nov., an insecticidal bacterium isolated from Sphagnum bogs.</title>
        <authorList>
            <person name="Sparks M.E."/>
            <person name="Blackburn M.B."/>
            <person name="Gundersen-Rindal D.E."/>
            <person name="Mitchell A."/>
            <person name="Farrar R."/>
            <person name="Kuhar D."/>
        </authorList>
    </citation>
    <scope>NUCLEOTIDE SEQUENCE [LARGE SCALE GENOMIC DNA]</scope>
    <source>
        <strain evidence="6 8">14B-1</strain>
        <strain evidence="5 7">37-2</strain>
    </source>
</reference>
<dbReference type="Proteomes" id="UP000180280">
    <property type="component" value="Unassembled WGS sequence"/>
</dbReference>
<keyword evidence="1" id="KW-0597">Phosphoprotein</keyword>
<dbReference type="InterPro" id="IPR052020">
    <property type="entry name" value="Cyclic_di-GMP/3'3'-cGAMP_PDE"/>
</dbReference>